<organism evidence="1 2">
    <name type="scientific">Streptomyces katrae</name>
    <dbReference type="NCBI Taxonomy" id="68223"/>
    <lineage>
        <taxon>Bacteria</taxon>
        <taxon>Bacillati</taxon>
        <taxon>Actinomycetota</taxon>
        <taxon>Actinomycetes</taxon>
        <taxon>Kitasatosporales</taxon>
        <taxon>Streptomycetaceae</taxon>
        <taxon>Streptomyces</taxon>
    </lineage>
</organism>
<name>A0ABT7GXA2_9ACTN</name>
<proteinExistence type="predicted"/>
<accession>A0ABT7GXA2</accession>
<dbReference type="PROSITE" id="PS51257">
    <property type="entry name" value="PROKAR_LIPOPROTEIN"/>
    <property type="match status" value="1"/>
</dbReference>
<sequence length="186" mass="19395">MNKKLAAAVSGGAVLMLVLSGCGGGDDGDKKAEAWAKKVCDKWEPELTKIKTTNDELKRVASTSSKPEEVQKTDSAAFQTLSEAYKSMGGALTSAGEPPVKDGKTAADSVVKSYGEISKSYTDLKTKIDGLDPKDQSKFAEGLQGVAGGLTEVAANETAAKEKLNSTGLKVIYSQKGCQVATPEKS</sequence>
<reference evidence="1 2" key="1">
    <citation type="submission" date="2023-05" db="EMBL/GenBank/DDBJ databases">
        <title>Sequencing and Assembly of Streptomyces sp. NP73.</title>
        <authorList>
            <person name="Konwar A.N."/>
            <person name="Saikia K."/>
            <person name="Thakur D."/>
        </authorList>
    </citation>
    <scope>NUCLEOTIDE SEQUENCE [LARGE SCALE GENOMIC DNA]</scope>
    <source>
        <strain evidence="1 2">NP73</strain>
    </source>
</reference>
<comment type="caution">
    <text evidence="1">The sequence shown here is derived from an EMBL/GenBank/DDBJ whole genome shotgun (WGS) entry which is preliminary data.</text>
</comment>
<evidence type="ECO:0000313" key="1">
    <source>
        <dbReference type="EMBL" id="MDK9498245.1"/>
    </source>
</evidence>
<keyword evidence="2" id="KW-1185">Reference proteome</keyword>
<evidence type="ECO:0000313" key="2">
    <source>
        <dbReference type="Proteomes" id="UP001223390"/>
    </source>
</evidence>
<gene>
    <name evidence="1" type="ORF">QEZ40_003196</name>
</gene>
<dbReference type="RefSeq" id="WP_125818382.1">
    <property type="nucleotide sequence ID" value="NZ_JASITI010000027.1"/>
</dbReference>
<dbReference type="EMBL" id="JASITI010000027">
    <property type="protein sequence ID" value="MDK9498245.1"/>
    <property type="molecule type" value="Genomic_DNA"/>
</dbReference>
<protein>
    <submittedName>
        <fullName evidence="1">Small secreted protein</fullName>
    </submittedName>
</protein>
<dbReference type="Proteomes" id="UP001223390">
    <property type="component" value="Unassembled WGS sequence"/>
</dbReference>